<dbReference type="GO" id="GO:0001227">
    <property type="term" value="F:DNA-binding transcription repressor activity, RNA polymerase II-specific"/>
    <property type="evidence" value="ECO:0007669"/>
    <property type="project" value="TreeGrafter"/>
</dbReference>
<dbReference type="CDD" id="cd00086">
    <property type="entry name" value="homeodomain"/>
    <property type="match status" value="1"/>
</dbReference>
<keyword evidence="12" id="KW-1185">Reference proteome</keyword>
<feature type="domain" description="Homeobox" evidence="10">
    <location>
        <begin position="81"/>
        <end position="141"/>
    </location>
</feature>
<dbReference type="FunFam" id="1.10.10.60:FF:000214">
    <property type="entry name" value="Homeobox expressed in ES cells 1"/>
    <property type="match status" value="1"/>
</dbReference>
<gene>
    <name evidence="11" type="ORF">CRENBAI_018116</name>
</gene>
<evidence type="ECO:0000256" key="8">
    <source>
        <dbReference type="RuleBase" id="RU000682"/>
    </source>
</evidence>
<evidence type="ECO:0000259" key="10">
    <source>
        <dbReference type="PROSITE" id="PS50071"/>
    </source>
</evidence>
<keyword evidence="6 7" id="KW-0539">Nucleus</keyword>
<evidence type="ECO:0000313" key="11">
    <source>
        <dbReference type="EMBL" id="KAK5619266.1"/>
    </source>
</evidence>
<dbReference type="SUPFAM" id="SSF46689">
    <property type="entry name" value="Homeodomain-like"/>
    <property type="match status" value="1"/>
</dbReference>
<dbReference type="GO" id="GO:0000978">
    <property type="term" value="F:RNA polymerase II cis-regulatory region sequence-specific DNA binding"/>
    <property type="evidence" value="ECO:0007669"/>
    <property type="project" value="TreeGrafter"/>
</dbReference>
<dbReference type="SMART" id="SM00389">
    <property type="entry name" value="HOX"/>
    <property type="match status" value="1"/>
</dbReference>
<evidence type="ECO:0000256" key="9">
    <source>
        <dbReference type="SAM" id="MobiDB-lite"/>
    </source>
</evidence>
<sequence length="193" mass="23022">MERAETPLKKECLPAFYIDRILGLEQENPGRCLKLHRPWTEFGAEREYRENRIRCKQHISYQGPLLHHQHQNCPRPTSNWYTGRRPRTAFSNSQVNALETVFRVNCYPGIKLREQLAGRLDLDEDRIQIWFQNRRAKLRRSLRETRLQLVQTAAMDLKIKPEDVDHLRLEKEEPSHHLPSPLQLEAQDGERRR</sequence>
<dbReference type="EMBL" id="JAHHUM010000582">
    <property type="protein sequence ID" value="KAK5619266.1"/>
    <property type="molecule type" value="Genomic_DNA"/>
</dbReference>
<evidence type="ECO:0000256" key="1">
    <source>
        <dbReference type="ARBA" id="ARBA00004123"/>
    </source>
</evidence>
<feature type="region of interest" description="Disordered" evidence="9">
    <location>
        <begin position="168"/>
        <end position="193"/>
    </location>
</feature>
<dbReference type="InterPro" id="IPR001356">
    <property type="entry name" value="HD"/>
</dbReference>
<comment type="subcellular location">
    <subcellularLocation>
        <location evidence="1 7 8">Nucleus</location>
    </subcellularLocation>
</comment>
<reference evidence="11 12" key="1">
    <citation type="submission" date="2021-06" db="EMBL/GenBank/DDBJ databases">
        <authorList>
            <person name="Palmer J.M."/>
        </authorList>
    </citation>
    <scope>NUCLEOTIDE SEQUENCE [LARGE SCALE GENOMIC DNA]</scope>
    <source>
        <strain evidence="11 12">MEX-2019</strain>
        <tissue evidence="11">Muscle</tissue>
    </source>
</reference>
<comment type="similarity">
    <text evidence="2">Belongs to the ANF homeobox family.</text>
</comment>
<proteinExistence type="inferred from homology"/>
<dbReference type="PANTHER" id="PTHR46966:SF1">
    <property type="entry name" value="HOMEOBOX EXPRESSED IN ES CELLS 1"/>
    <property type="match status" value="1"/>
</dbReference>
<evidence type="ECO:0000256" key="2">
    <source>
        <dbReference type="ARBA" id="ARBA00006791"/>
    </source>
</evidence>
<dbReference type="PANTHER" id="PTHR46966">
    <property type="entry name" value="HOMEOBOX EXPRESSED IN ES CELLS 1"/>
    <property type="match status" value="1"/>
</dbReference>
<dbReference type="GO" id="GO:0005634">
    <property type="term" value="C:nucleus"/>
    <property type="evidence" value="ECO:0007669"/>
    <property type="project" value="UniProtKB-SubCell"/>
</dbReference>
<dbReference type="InterPro" id="IPR017970">
    <property type="entry name" value="Homeobox_CS"/>
</dbReference>
<dbReference type="PROSITE" id="PS00027">
    <property type="entry name" value="HOMEOBOX_1"/>
    <property type="match status" value="1"/>
</dbReference>
<dbReference type="Proteomes" id="UP001311232">
    <property type="component" value="Unassembled WGS sequence"/>
</dbReference>
<dbReference type="InterPro" id="IPR009057">
    <property type="entry name" value="Homeodomain-like_sf"/>
</dbReference>
<evidence type="ECO:0000313" key="12">
    <source>
        <dbReference type="Proteomes" id="UP001311232"/>
    </source>
</evidence>
<keyword evidence="3" id="KW-0217">Developmental protein</keyword>
<protein>
    <recommendedName>
        <fullName evidence="10">Homeobox domain-containing protein</fullName>
    </recommendedName>
</protein>
<dbReference type="GO" id="GO:0021983">
    <property type="term" value="P:pituitary gland development"/>
    <property type="evidence" value="ECO:0007669"/>
    <property type="project" value="TreeGrafter"/>
</dbReference>
<name>A0AAV9SD70_9TELE</name>
<keyword evidence="5 7" id="KW-0371">Homeobox</keyword>
<dbReference type="AlphaFoldDB" id="A0AAV9SD70"/>
<keyword evidence="4 7" id="KW-0238">DNA-binding</keyword>
<feature type="DNA-binding region" description="Homeobox" evidence="7">
    <location>
        <begin position="83"/>
        <end position="142"/>
    </location>
</feature>
<comment type="caution">
    <text evidence="11">The sequence shown here is derived from an EMBL/GenBank/DDBJ whole genome shotgun (WGS) entry which is preliminary data.</text>
</comment>
<dbReference type="PROSITE" id="PS50071">
    <property type="entry name" value="HOMEOBOX_2"/>
    <property type="match status" value="1"/>
</dbReference>
<evidence type="ECO:0000256" key="3">
    <source>
        <dbReference type="ARBA" id="ARBA00022473"/>
    </source>
</evidence>
<evidence type="ECO:0000256" key="7">
    <source>
        <dbReference type="PROSITE-ProRule" id="PRU00108"/>
    </source>
</evidence>
<dbReference type="Pfam" id="PF00046">
    <property type="entry name" value="Homeodomain"/>
    <property type="match status" value="1"/>
</dbReference>
<evidence type="ECO:0000256" key="5">
    <source>
        <dbReference type="ARBA" id="ARBA00023155"/>
    </source>
</evidence>
<accession>A0AAV9SD70</accession>
<dbReference type="InterPro" id="IPR043402">
    <property type="entry name" value="Hesx1"/>
</dbReference>
<organism evidence="11 12">
    <name type="scientific">Crenichthys baileyi</name>
    <name type="common">White River springfish</name>
    <dbReference type="NCBI Taxonomy" id="28760"/>
    <lineage>
        <taxon>Eukaryota</taxon>
        <taxon>Metazoa</taxon>
        <taxon>Chordata</taxon>
        <taxon>Craniata</taxon>
        <taxon>Vertebrata</taxon>
        <taxon>Euteleostomi</taxon>
        <taxon>Actinopterygii</taxon>
        <taxon>Neopterygii</taxon>
        <taxon>Teleostei</taxon>
        <taxon>Neoteleostei</taxon>
        <taxon>Acanthomorphata</taxon>
        <taxon>Ovalentaria</taxon>
        <taxon>Atherinomorphae</taxon>
        <taxon>Cyprinodontiformes</taxon>
        <taxon>Goodeidae</taxon>
        <taxon>Crenichthys</taxon>
    </lineage>
</organism>
<evidence type="ECO:0000256" key="4">
    <source>
        <dbReference type="ARBA" id="ARBA00023125"/>
    </source>
</evidence>
<evidence type="ECO:0000256" key="6">
    <source>
        <dbReference type="ARBA" id="ARBA00023242"/>
    </source>
</evidence>
<dbReference type="Gene3D" id="1.10.10.60">
    <property type="entry name" value="Homeodomain-like"/>
    <property type="match status" value="1"/>
</dbReference>